<protein>
    <submittedName>
        <fullName evidence="1">Uncharacterized protein</fullName>
    </submittedName>
</protein>
<gene>
    <name evidence="1" type="ORF">BO223_00800</name>
</gene>
<dbReference type="AlphaFoldDB" id="A0A1Q9YND4"/>
<accession>A0A1Q9YND4</accession>
<evidence type="ECO:0000313" key="1">
    <source>
        <dbReference type="EMBL" id="OLU47228.1"/>
    </source>
</evidence>
<proteinExistence type="predicted"/>
<evidence type="ECO:0000313" key="2">
    <source>
        <dbReference type="Proteomes" id="UP000186758"/>
    </source>
</evidence>
<reference evidence="1 2" key="1">
    <citation type="submission" date="2016-11" db="EMBL/GenBank/DDBJ databases">
        <title>Description of two novel members of the family Erysipelotrichaceae: Ileibacterium lipovorans gen. nov., sp. nov. and Dubosiella newyorkensis, gen. nov., sp. nov.</title>
        <authorList>
            <person name="Cox L.M."/>
            <person name="Sohn J."/>
            <person name="Tyrrell K.L."/>
            <person name="Citron D.M."/>
            <person name="Lawson P.A."/>
            <person name="Patel N.B."/>
            <person name="Iizumi T."/>
            <person name="Perez-Perez G.I."/>
            <person name="Goldstein E.J."/>
            <person name="Blaser M.J."/>
        </authorList>
    </citation>
    <scope>NUCLEOTIDE SEQUENCE [LARGE SCALE GENOMIC DNA]</scope>
    <source>
        <strain evidence="1 2">NYU-BL-K8</strain>
    </source>
</reference>
<sequence>MDSPSGGPALLAVEGQGAGAAPRFDVFRNDGNMPLFQISLLVGGLREFKILERGLGDTPKKVKTGWNIQS</sequence>
<dbReference type="Proteomes" id="UP000186758">
    <property type="component" value="Unassembled WGS sequence"/>
</dbReference>
<dbReference type="EMBL" id="MPJZ01000008">
    <property type="protein sequence ID" value="OLU47228.1"/>
    <property type="molecule type" value="Genomic_DNA"/>
</dbReference>
<comment type="caution">
    <text evidence="1">The sequence shown here is derived from an EMBL/GenBank/DDBJ whole genome shotgun (WGS) entry which is preliminary data.</text>
</comment>
<organism evidence="1 2">
    <name type="scientific">Faecalibaculum rodentium</name>
    <dbReference type="NCBI Taxonomy" id="1702221"/>
    <lineage>
        <taxon>Bacteria</taxon>
        <taxon>Bacillati</taxon>
        <taxon>Bacillota</taxon>
        <taxon>Erysipelotrichia</taxon>
        <taxon>Erysipelotrichales</taxon>
        <taxon>Erysipelotrichaceae</taxon>
        <taxon>Faecalibaculum</taxon>
    </lineage>
</organism>
<name>A0A1Q9YND4_9FIRM</name>